<dbReference type="PANTHER" id="PTHR30246:SF1">
    <property type="entry name" value="2-DEHYDRO-3-DEOXY-6-PHOSPHOGALACTONATE ALDOLASE-RELATED"/>
    <property type="match status" value="1"/>
</dbReference>
<dbReference type="Pfam" id="PF01081">
    <property type="entry name" value="Aldolase"/>
    <property type="match status" value="1"/>
</dbReference>
<dbReference type="Proteomes" id="UP000317303">
    <property type="component" value="Unassembled WGS sequence"/>
</dbReference>
<comment type="caution">
    <text evidence="6">The sequence shown here is derived from an EMBL/GenBank/DDBJ whole genome shotgun (WGS) entry which is preliminary data.</text>
</comment>
<dbReference type="GO" id="GO:0016829">
    <property type="term" value="F:lyase activity"/>
    <property type="evidence" value="ECO:0007669"/>
    <property type="project" value="UniProtKB-KW"/>
</dbReference>
<organism evidence="6 7">
    <name type="scientific">Prauserella rugosa</name>
    <dbReference type="NCBI Taxonomy" id="43354"/>
    <lineage>
        <taxon>Bacteria</taxon>
        <taxon>Bacillati</taxon>
        <taxon>Actinomycetota</taxon>
        <taxon>Actinomycetes</taxon>
        <taxon>Pseudonocardiales</taxon>
        <taxon>Pseudonocardiaceae</taxon>
        <taxon>Prauserella</taxon>
    </lineage>
</organism>
<evidence type="ECO:0000256" key="3">
    <source>
        <dbReference type="ARBA" id="ARBA00011233"/>
    </source>
</evidence>
<dbReference type="InterPro" id="IPR000887">
    <property type="entry name" value="Aldlse_KDPG_KHG"/>
</dbReference>
<evidence type="ECO:0000256" key="5">
    <source>
        <dbReference type="ARBA" id="ARBA00023277"/>
    </source>
</evidence>
<name>A0A660CA36_9PSEU</name>
<dbReference type="OrthoDB" id="9805177at2"/>
<comment type="subunit">
    <text evidence="3">Homotrimer.</text>
</comment>
<sequence length="207" mass="21507">MTETSLPTITVVFRSMSPAATLELSTALYDCGVRGFEVTMTGDRPMETVALLGAELPADALVGAGTVTTAEEVAASAAAGARFVVSPHLDTDVVARTRGEGLVSVPGAFTPTEIMAARRAGADVVKVFPINAVGADYVRQLRGPMPDLRVMASGGVTPELARELGEAGVRHLAVGHHLLGAQPDGAFDPARVHERTGEFLRACEETA</sequence>
<dbReference type="InterPro" id="IPR013785">
    <property type="entry name" value="Aldolase_TIM"/>
</dbReference>
<dbReference type="EMBL" id="VLJV01000001">
    <property type="protein sequence ID" value="TWH20342.1"/>
    <property type="molecule type" value="Genomic_DNA"/>
</dbReference>
<evidence type="ECO:0000313" key="7">
    <source>
        <dbReference type="Proteomes" id="UP000317303"/>
    </source>
</evidence>
<dbReference type="SUPFAM" id="SSF51569">
    <property type="entry name" value="Aldolase"/>
    <property type="match status" value="1"/>
</dbReference>
<reference evidence="6 7" key="1">
    <citation type="submission" date="2019-07" db="EMBL/GenBank/DDBJ databases">
        <title>R&amp;d 2014.</title>
        <authorList>
            <person name="Klenk H.-P."/>
        </authorList>
    </citation>
    <scope>NUCLEOTIDE SEQUENCE [LARGE SCALE GENOMIC DNA]</scope>
    <source>
        <strain evidence="6 7">DSM 43194</strain>
    </source>
</reference>
<comment type="pathway">
    <text evidence="1">Carbohydrate acid metabolism.</text>
</comment>
<keyword evidence="5" id="KW-0119">Carbohydrate metabolism</keyword>
<dbReference type="Gene3D" id="3.20.20.70">
    <property type="entry name" value="Aldolase class I"/>
    <property type="match status" value="1"/>
</dbReference>
<evidence type="ECO:0000256" key="2">
    <source>
        <dbReference type="ARBA" id="ARBA00006906"/>
    </source>
</evidence>
<keyword evidence="7" id="KW-1185">Reference proteome</keyword>
<dbReference type="RefSeq" id="WP_036876877.1">
    <property type="nucleotide sequence ID" value="NZ_JOIJ01000011.1"/>
</dbReference>
<gene>
    <name evidence="6" type="ORF">JD82_02188</name>
</gene>
<protein>
    <submittedName>
        <fullName evidence="6">2-dehydro-3-deoxyphosphogluconate aldolase/(4S)-4-hydroxy-2-oxoglutarate aldolase/2-dehydro-3-deoxyphosphogalactonate aldolase</fullName>
    </submittedName>
</protein>
<evidence type="ECO:0000256" key="4">
    <source>
        <dbReference type="ARBA" id="ARBA00023239"/>
    </source>
</evidence>
<evidence type="ECO:0000313" key="6">
    <source>
        <dbReference type="EMBL" id="TWH20342.1"/>
    </source>
</evidence>
<comment type="similarity">
    <text evidence="2">Belongs to the KHG/KDPG aldolase family.</text>
</comment>
<proteinExistence type="inferred from homology"/>
<dbReference type="AlphaFoldDB" id="A0A660CA36"/>
<evidence type="ECO:0000256" key="1">
    <source>
        <dbReference type="ARBA" id="ARBA00004761"/>
    </source>
</evidence>
<accession>A0A660CA36</accession>
<dbReference type="PANTHER" id="PTHR30246">
    <property type="entry name" value="2-KETO-3-DEOXY-6-PHOSPHOGLUCONATE ALDOLASE"/>
    <property type="match status" value="1"/>
</dbReference>
<dbReference type="CDD" id="cd00452">
    <property type="entry name" value="KDPG_aldolase"/>
    <property type="match status" value="1"/>
</dbReference>
<keyword evidence="4" id="KW-0456">Lyase</keyword>